<dbReference type="Gene3D" id="2.160.10.10">
    <property type="entry name" value="Hexapeptide repeat proteins"/>
    <property type="match status" value="1"/>
</dbReference>
<dbReference type="RefSeq" id="WP_338398921.1">
    <property type="nucleotide sequence ID" value="NZ_AP025295.1"/>
</dbReference>
<feature type="domain" description="Mannose-1-phosphate guanyltransferase C-terminal" evidence="3">
    <location>
        <begin position="67"/>
        <end position="145"/>
    </location>
</feature>
<keyword evidence="5" id="KW-1185">Reference proteome</keyword>
<keyword evidence="2" id="KW-0012">Acyltransferase</keyword>
<gene>
    <name evidence="4" type="ORF">PEPS_40460</name>
</gene>
<dbReference type="EMBL" id="AP025295">
    <property type="protein sequence ID" value="BDD01766.1"/>
    <property type="molecule type" value="Genomic_DNA"/>
</dbReference>
<dbReference type="PANTHER" id="PTHR43584:SF8">
    <property type="entry name" value="N-ACETYLMURAMATE ALPHA-1-PHOSPHATE URIDYLYLTRANSFERASE"/>
    <property type="match status" value="1"/>
</dbReference>
<keyword evidence="1" id="KW-0808">Transferase</keyword>
<accession>A0ABM7VL76</accession>
<evidence type="ECO:0000313" key="5">
    <source>
        <dbReference type="Proteomes" id="UP001354989"/>
    </source>
</evidence>
<keyword evidence="4" id="KW-0614">Plasmid</keyword>
<evidence type="ECO:0000256" key="1">
    <source>
        <dbReference type="ARBA" id="ARBA00022679"/>
    </source>
</evidence>
<dbReference type="Proteomes" id="UP001354989">
    <property type="component" value="Plasmid pPP3"/>
</dbReference>
<reference evidence="4 5" key="1">
    <citation type="submission" date="2021-12" db="EMBL/GenBank/DDBJ databases">
        <title>Genome sequencing of bacteria with rrn-lacking chromosome and rrn-plasmid.</title>
        <authorList>
            <person name="Anda M."/>
            <person name="Iwasaki W."/>
        </authorList>
    </citation>
    <scope>NUCLEOTIDE SEQUENCE [LARGE SCALE GENOMIC DNA]</scope>
    <source>
        <strain evidence="4 5">NBRC 101262</strain>
        <plasmid evidence="4 5">pPP3</plasmid>
    </source>
</reference>
<evidence type="ECO:0000313" key="4">
    <source>
        <dbReference type="EMBL" id="BDD01766.1"/>
    </source>
</evidence>
<dbReference type="Pfam" id="PF25087">
    <property type="entry name" value="GMPPB_C"/>
    <property type="match status" value="1"/>
</dbReference>
<proteinExistence type="predicted"/>
<dbReference type="InterPro" id="IPR056729">
    <property type="entry name" value="GMPPB_C"/>
</dbReference>
<dbReference type="PANTHER" id="PTHR43584">
    <property type="entry name" value="NUCLEOTIDYL TRANSFERASE"/>
    <property type="match status" value="1"/>
</dbReference>
<evidence type="ECO:0000256" key="2">
    <source>
        <dbReference type="ARBA" id="ARBA00023315"/>
    </source>
</evidence>
<dbReference type="InterPro" id="IPR011004">
    <property type="entry name" value="Trimer_LpxA-like_sf"/>
</dbReference>
<geneLocation type="plasmid" evidence="4 5">
    <name>pPP3</name>
</geneLocation>
<evidence type="ECO:0000259" key="3">
    <source>
        <dbReference type="Pfam" id="PF25087"/>
    </source>
</evidence>
<organism evidence="4 5">
    <name type="scientific">Persicobacter psychrovividus</name>
    <dbReference type="NCBI Taxonomy" id="387638"/>
    <lineage>
        <taxon>Bacteria</taxon>
        <taxon>Pseudomonadati</taxon>
        <taxon>Bacteroidota</taxon>
        <taxon>Cytophagia</taxon>
        <taxon>Cytophagales</taxon>
        <taxon>Persicobacteraceae</taxon>
        <taxon>Persicobacter</taxon>
    </lineage>
</organism>
<dbReference type="InterPro" id="IPR050065">
    <property type="entry name" value="GlmU-like"/>
</dbReference>
<dbReference type="SUPFAM" id="SSF51161">
    <property type="entry name" value="Trimeric LpxA-like enzymes"/>
    <property type="match status" value="1"/>
</dbReference>
<name>A0ABM7VL76_9BACT</name>
<protein>
    <submittedName>
        <fullName evidence="4">Glucose-1-phosphate thymidylyltransferase</fullName>
    </submittedName>
</protein>
<sequence>MRSTDFFDLSKSMIGPYLKEQSVFEVLANLPEIILELINQLPPDFHHIGHQVWVEEGVMIDEHVKMTGPAIIGRGTEIRHGALLRPNVIIGRGCVVGNSSEIKHAILFDGAQAPHFNYIGDGIMGYKAHLGAGAIMSNFRSVEGEIVIRFPDGRNVASGLEKFSGLLGDFVEVGCQSVLNPGFAVGKNTVIYPLQSVRGAVPSHVIYKTATEIVEKRA</sequence>